<evidence type="ECO:0000313" key="2">
    <source>
        <dbReference type="Proteomes" id="UP000016936"/>
    </source>
</evidence>
<dbReference type="EMBL" id="KB445569">
    <property type="protein sequence ID" value="EMD97766.1"/>
    <property type="molecule type" value="Genomic_DNA"/>
</dbReference>
<reference evidence="1 2" key="1">
    <citation type="journal article" date="2012" name="PLoS Pathog.">
        <title>Diverse lifestyles and strategies of plant pathogenesis encoded in the genomes of eighteen Dothideomycetes fungi.</title>
        <authorList>
            <person name="Ohm R.A."/>
            <person name="Feau N."/>
            <person name="Henrissat B."/>
            <person name="Schoch C.L."/>
            <person name="Horwitz B.A."/>
            <person name="Barry K.W."/>
            <person name="Condon B.J."/>
            <person name="Copeland A.C."/>
            <person name="Dhillon B."/>
            <person name="Glaser F."/>
            <person name="Hesse C.N."/>
            <person name="Kosti I."/>
            <person name="LaButti K."/>
            <person name="Lindquist E.A."/>
            <person name="Lucas S."/>
            <person name="Salamov A.A."/>
            <person name="Bradshaw R.E."/>
            <person name="Ciuffetti L."/>
            <person name="Hamelin R.C."/>
            <person name="Kema G.H.J."/>
            <person name="Lawrence C."/>
            <person name="Scott J.A."/>
            <person name="Spatafora J.W."/>
            <person name="Turgeon B.G."/>
            <person name="de Wit P.J.G.M."/>
            <person name="Zhong S."/>
            <person name="Goodwin S.B."/>
            <person name="Grigoriev I.V."/>
        </authorList>
    </citation>
    <scope>NUCLEOTIDE SEQUENCE [LARGE SCALE GENOMIC DNA]</scope>
    <source>
        <strain evidence="2">C5 / ATCC 48332 / race O</strain>
    </source>
</reference>
<reference evidence="2" key="2">
    <citation type="journal article" date="2013" name="PLoS Genet.">
        <title>Comparative genome structure, secondary metabolite, and effector coding capacity across Cochliobolus pathogens.</title>
        <authorList>
            <person name="Condon B.J."/>
            <person name="Leng Y."/>
            <person name="Wu D."/>
            <person name="Bushley K.E."/>
            <person name="Ohm R.A."/>
            <person name="Otillar R."/>
            <person name="Martin J."/>
            <person name="Schackwitz W."/>
            <person name="Grimwood J."/>
            <person name="MohdZainudin N."/>
            <person name="Xue C."/>
            <person name="Wang R."/>
            <person name="Manning V.A."/>
            <person name="Dhillon B."/>
            <person name="Tu Z.J."/>
            <person name="Steffenson B.J."/>
            <person name="Salamov A."/>
            <person name="Sun H."/>
            <person name="Lowry S."/>
            <person name="LaButti K."/>
            <person name="Han J."/>
            <person name="Copeland A."/>
            <person name="Lindquist E."/>
            <person name="Barry K."/>
            <person name="Schmutz J."/>
            <person name="Baker S.E."/>
            <person name="Ciuffetti L.M."/>
            <person name="Grigoriev I.V."/>
            <person name="Zhong S."/>
            <person name="Turgeon B.G."/>
        </authorList>
    </citation>
    <scope>NUCLEOTIDE SEQUENCE [LARGE SCALE GENOMIC DNA]</scope>
    <source>
        <strain evidence="2">C5 / ATCC 48332 / race O</strain>
    </source>
</reference>
<proteinExistence type="predicted"/>
<dbReference type="Proteomes" id="UP000016936">
    <property type="component" value="Unassembled WGS sequence"/>
</dbReference>
<organism evidence="1 2">
    <name type="scientific">Cochliobolus heterostrophus (strain C5 / ATCC 48332 / race O)</name>
    <name type="common">Southern corn leaf blight fungus</name>
    <name type="synonym">Bipolaris maydis</name>
    <dbReference type="NCBI Taxonomy" id="701091"/>
    <lineage>
        <taxon>Eukaryota</taxon>
        <taxon>Fungi</taxon>
        <taxon>Dikarya</taxon>
        <taxon>Ascomycota</taxon>
        <taxon>Pezizomycotina</taxon>
        <taxon>Dothideomycetes</taxon>
        <taxon>Pleosporomycetidae</taxon>
        <taxon>Pleosporales</taxon>
        <taxon>Pleosporineae</taxon>
        <taxon>Pleosporaceae</taxon>
        <taxon>Bipolaris</taxon>
    </lineage>
</organism>
<protein>
    <submittedName>
        <fullName evidence="1">Uncharacterized protein</fullName>
    </submittedName>
</protein>
<evidence type="ECO:0000313" key="1">
    <source>
        <dbReference type="EMBL" id="EMD97766.1"/>
    </source>
</evidence>
<gene>
    <name evidence="1" type="ORF">COCHEDRAFT_1019086</name>
</gene>
<keyword evidence="2" id="KW-1185">Reference proteome</keyword>
<dbReference type="AlphaFoldDB" id="M2UW40"/>
<dbReference type="HOGENOM" id="CLU_2291411_0_0_1"/>
<accession>M2UW40</accession>
<sequence length="101" mass="11568">MSRIIFIGSFFFATTFLVDLLYKNYFTNTTTTTTTTVKVLSREKSFRSLISTTEWPNVMLIIAYFEFSVSPFSADFLAWNTPAIKMGRQYGKRGSTRTTTS</sequence>
<name>M2UW40_COCH5</name>